<dbReference type="GO" id="GO:0003690">
    <property type="term" value="F:double-stranded DNA binding"/>
    <property type="evidence" value="ECO:0007669"/>
    <property type="project" value="TreeGrafter"/>
</dbReference>
<dbReference type="PANTHER" id="PTHR23335:SF3">
    <property type="entry name" value="CALMODULIN-BINDING TRANSCRIPTION ACTIVATOR 5"/>
    <property type="match status" value="1"/>
</dbReference>
<dbReference type="CDD" id="cd23767">
    <property type="entry name" value="IQCD"/>
    <property type="match status" value="1"/>
</dbReference>
<evidence type="ECO:0000313" key="2">
    <source>
        <dbReference type="EMBL" id="KAI3939995.1"/>
    </source>
</evidence>
<dbReference type="AlphaFoldDB" id="A0AAD4T4J5"/>
<sequence length="433" mass="49577">MEGRIIDREEREAMKAVEANEIKIYNDMRTIEMQEEHKRQGIKPFHYVPKLIDVTEADSITQIFCITGITNNTASIYGREIAIAGRFLDEQMEFDWRKSQFFIVIGKRSHRALCLGEWVFSCTAMFRVPGTVFFYLSLDGRTPISQILKFDYLSTPTNAELFSTVVGFRQQLCLAYLLHSGTKNLIDQPMPNSCVPSSFKDKILLERILHFCKRTKTATFIRLIQHHGFPIIRGESLYLRFLLEQKLREWISERLEEGLIHMLAILGYRWLIRMYSEWGRGKLSLDIADVEGWTALHWAAFFNRNLTSQLLLDMGANPTLVSKRTIEFPNGLTVAEVASKNGHHKLAAHLSNISDEYLHWSNAAALEASSSQVQLDTENHTETGGNCKSGKKRFRYYYVCGQAVKIQAVFRGFRARKHYAGNQSIEATAGEAS</sequence>
<dbReference type="InterPro" id="IPR036770">
    <property type="entry name" value="Ankyrin_rpt-contain_sf"/>
</dbReference>
<dbReference type="Pfam" id="PF00023">
    <property type="entry name" value="Ank"/>
    <property type="match status" value="1"/>
</dbReference>
<dbReference type="Gene3D" id="1.25.40.20">
    <property type="entry name" value="Ankyrin repeat-containing domain"/>
    <property type="match status" value="1"/>
</dbReference>
<organism evidence="2 3">
    <name type="scientific">Papaver atlanticum</name>
    <dbReference type="NCBI Taxonomy" id="357466"/>
    <lineage>
        <taxon>Eukaryota</taxon>
        <taxon>Viridiplantae</taxon>
        <taxon>Streptophyta</taxon>
        <taxon>Embryophyta</taxon>
        <taxon>Tracheophyta</taxon>
        <taxon>Spermatophyta</taxon>
        <taxon>Magnoliopsida</taxon>
        <taxon>Ranunculales</taxon>
        <taxon>Papaveraceae</taxon>
        <taxon>Papaveroideae</taxon>
        <taxon>Papaver</taxon>
    </lineage>
</organism>
<dbReference type="GO" id="GO:0003712">
    <property type="term" value="F:transcription coregulator activity"/>
    <property type="evidence" value="ECO:0007669"/>
    <property type="project" value="TreeGrafter"/>
</dbReference>
<dbReference type="Pfam" id="PF00612">
    <property type="entry name" value="IQ"/>
    <property type="match status" value="1"/>
</dbReference>
<dbReference type="PROSITE" id="PS50096">
    <property type="entry name" value="IQ"/>
    <property type="match status" value="1"/>
</dbReference>
<dbReference type="InterPro" id="IPR002110">
    <property type="entry name" value="Ankyrin_rpt"/>
</dbReference>
<dbReference type="PANTHER" id="PTHR23335">
    <property type="entry name" value="CALMODULIN-BINDING TRANSCRIPTION ACTIVATOR CAMTA"/>
    <property type="match status" value="1"/>
</dbReference>
<keyword evidence="3" id="KW-1185">Reference proteome</keyword>
<name>A0AAD4T4J5_9MAGN</name>
<gene>
    <name evidence="2" type="ORF">MKW98_029771</name>
</gene>
<accession>A0AAD4T4J5</accession>
<dbReference type="InterPro" id="IPR000048">
    <property type="entry name" value="IQ_motif_EF-hand-BS"/>
</dbReference>
<dbReference type="EMBL" id="JAJJMB010005286">
    <property type="protein sequence ID" value="KAI3939995.1"/>
    <property type="molecule type" value="Genomic_DNA"/>
</dbReference>
<proteinExistence type="predicted"/>
<dbReference type="PROSITE" id="PS50297">
    <property type="entry name" value="ANK_REP_REGION"/>
    <property type="match status" value="1"/>
</dbReference>
<evidence type="ECO:0000256" key="1">
    <source>
        <dbReference type="PROSITE-ProRule" id="PRU00023"/>
    </source>
</evidence>
<dbReference type="Proteomes" id="UP001202328">
    <property type="component" value="Unassembled WGS sequence"/>
</dbReference>
<comment type="caution">
    <text evidence="2">The sequence shown here is derived from an EMBL/GenBank/DDBJ whole genome shotgun (WGS) entry which is preliminary data.</text>
</comment>
<evidence type="ECO:0000313" key="3">
    <source>
        <dbReference type="Proteomes" id="UP001202328"/>
    </source>
</evidence>
<feature type="repeat" description="ANK" evidence="1">
    <location>
        <begin position="291"/>
        <end position="323"/>
    </location>
</feature>
<reference evidence="2" key="1">
    <citation type="submission" date="2022-04" db="EMBL/GenBank/DDBJ databases">
        <title>A functionally conserved STORR gene fusion in Papaver species that diverged 16.8 million years ago.</title>
        <authorList>
            <person name="Catania T."/>
        </authorList>
    </citation>
    <scope>NUCLEOTIDE SEQUENCE</scope>
    <source>
        <strain evidence="2">S-188037</strain>
    </source>
</reference>
<dbReference type="PROSITE" id="PS50088">
    <property type="entry name" value="ANK_REPEAT"/>
    <property type="match status" value="1"/>
</dbReference>
<keyword evidence="1" id="KW-0040">ANK repeat</keyword>
<protein>
    <submittedName>
        <fullName evidence="2">Uncharacterized protein</fullName>
    </submittedName>
</protein>
<dbReference type="SUPFAM" id="SSF48403">
    <property type="entry name" value="Ankyrin repeat"/>
    <property type="match status" value="1"/>
</dbReference>
<dbReference type="GO" id="GO:0006357">
    <property type="term" value="P:regulation of transcription by RNA polymerase II"/>
    <property type="evidence" value="ECO:0007669"/>
    <property type="project" value="TreeGrafter"/>
</dbReference>
<dbReference type="GO" id="GO:0005634">
    <property type="term" value="C:nucleus"/>
    <property type="evidence" value="ECO:0007669"/>
    <property type="project" value="TreeGrafter"/>
</dbReference>